<evidence type="ECO:0000313" key="2">
    <source>
        <dbReference type="Proteomes" id="UP000000598"/>
    </source>
</evidence>
<accession>B5FV93</accession>
<dbReference type="AlphaFoldDB" id="B5FV93"/>
<dbReference type="EMBL" id="CR382126">
    <property type="protein sequence ID" value="CAR64407.1"/>
    <property type="molecule type" value="Genomic_DNA"/>
</dbReference>
<name>B5FV93_KLULA</name>
<dbReference type="FunCoup" id="B5FV93">
    <property type="interactions" value="9"/>
</dbReference>
<dbReference type="InParanoid" id="B5FV93"/>
<protein>
    <submittedName>
        <fullName evidence="1">KLLA0F27390p</fullName>
    </submittedName>
</protein>
<proteinExistence type="predicted"/>
<organism evidence="1 2">
    <name type="scientific">Kluyveromyces lactis (strain ATCC 8585 / CBS 2359 / DSM 70799 / NBRC 1267 / NRRL Y-1140 / WM37)</name>
    <name type="common">Yeast</name>
    <name type="synonym">Candida sphaerica</name>
    <dbReference type="NCBI Taxonomy" id="284590"/>
    <lineage>
        <taxon>Eukaryota</taxon>
        <taxon>Fungi</taxon>
        <taxon>Dikarya</taxon>
        <taxon>Ascomycota</taxon>
        <taxon>Saccharomycotina</taxon>
        <taxon>Saccharomycetes</taxon>
        <taxon>Saccharomycetales</taxon>
        <taxon>Saccharomycetaceae</taxon>
        <taxon>Kluyveromyces</taxon>
    </lineage>
</organism>
<dbReference type="Gene3D" id="3.40.1840.10">
    <property type="entry name" value="YNR034W-A-like"/>
    <property type="match status" value="1"/>
</dbReference>
<dbReference type="Proteomes" id="UP000000598">
    <property type="component" value="Chromosome F"/>
</dbReference>
<dbReference type="InterPro" id="IPR035098">
    <property type="entry name" value="YNR034W-A/EGO2_sf"/>
</dbReference>
<dbReference type="STRING" id="284590.B5FV93"/>
<keyword evidence="2" id="KW-1185">Reference proteome</keyword>
<evidence type="ECO:0000313" key="1">
    <source>
        <dbReference type="EMBL" id="CAR64407.1"/>
    </source>
</evidence>
<dbReference type="PaxDb" id="284590-B5FV93"/>
<dbReference type="SUPFAM" id="SSF160683">
    <property type="entry name" value="YNR034W-A-like"/>
    <property type="match status" value="1"/>
</dbReference>
<reference evidence="1 2" key="1">
    <citation type="journal article" date="2004" name="Nature">
        <title>Genome evolution in yeasts.</title>
        <authorList>
            <consortium name="Genolevures"/>
            <person name="Dujon B."/>
            <person name="Sherman D."/>
            <person name="Fischer G."/>
            <person name="Durrens P."/>
            <person name="Casaregola S."/>
            <person name="Lafontaine I."/>
            <person name="de Montigny J."/>
            <person name="Marck C."/>
            <person name="Neuveglise C."/>
            <person name="Talla E."/>
            <person name="Goffard N."/>
            <person name="Frangeul L."/>
            <person name="Aigle M."/>
            <person name="Anthouard V."/>
            <person name="Babour A."/>
            <person name="Barbe V."/>
            <person name="Barnay S."/>
            <person name="Blanchin S."/>
            <person name="Beckerich J.M."/>
            <person name="Beyne E."/>
            <person name="Bleykasten C."/>
            <person name="Boisrame A."/>
            <person name="Boyer J."/>
            <person name="Cattolico L."/>
            <person name="Confanioleri F."/>
            <person name="de Daruvar A."/>
            <person name="Despons L."/>
            <person name="Fabre E."/>
            <person name="Fairhead C."/>
            <person name="Ferry-Dumazet H."/>
            <person name="Groppi A."/>
            <person name="Hantraye F."/>
            <person name="Hennequin C."/>
            <person name="Jauniaux N."/>
            <person name="Joyet P."/>
            <person name="Kachouri R."/>
            <person name="Kerrest A."/>
            <person name="Koszul R."/>
            <person name="Lemaire M."/>
            <person name="Lesur I."/>
            <person name="Ma L."/>
            <person name="Muller H."/>
            <person name="Nicaud J.M."/>
            <person name="Nikolski M."/>
            <person name="Oztas S."/>
            <person name="Ozier-Kalogeropoulos O."/>
            <person name="Pellenz S."/>
            <person name="Potier S."/>
            <person name="Richard G.F."/>
            <person name="Straub M.L."/>
            <person name="Suleau A."/>
            <person name="Swennene D."/>
            <person name="Tekaia F."/>
            <person name="Wesolowski-Louvel M."/>
            <person name="Westhof E."/>
            <person name="Wirth B."/>
            <person name="Zeniou-Meyer M."/>
            <person name="Zivanovic I."/>
            <person name="Bolotin-Fukuhara M."/>
            <person name="Thierry A."/>
            <person name="Bouchier C."/>
            <person name="Caudron B."/>
            <person name="Scarpelli C."/>
            <person name="Gaillardin C."/>
            <person name="Weissenbach J."/>
            <person name="Wincker P."/>
            <person name="Souciet J.L."/>
        </authorList>
    </citation>
    <scope>NUCLEOTIDE SEQUENCE [LARGE SCALE GENOMIC DNA]</scope>
    <source>
        <strain evidence="2">ATCC 8585 / CBS 2359 / DSM 70799 / NBRC 1267 / NRRL Y-1140 / WM37</strain>
    </source>
</reference>
<dbReference type="eggNOG" id="ENOG502SB2C">
    <property type="taxonomic scope" value="Eukaryota"/>
</dbReference>
<dbReference type="Pfam" id="PF11503">
    <property type="entry name" value="YNR034W-A-like"/>
    <property type="match status" value="1"/>
</dbReference>
<dbReference type="InterPro" id="IPR021591">
    <property type="entry name" value="YNR034W-A/EGO2"/>
</dbReference>
<dbReference type="KEGG" id="kla:KLLA0_F27390g"/>
<gene>
    <name evidence="1" type="ORF">KLLA0_F27390g</name>
</gene>
<dbReference type="HOGENOM" id="CLU_173479_2_0_1"/>
<sequence>MSLNLAEMVPNAIGMIAFDDAGQIIEAVGIGKERKEDVLQLQQVELDQDGFGILEHDNVQVLIYKREDKTLAVYTHSSKSDE</sequence>